<dbReference type="CDD" id="cd01449">
    <property type="entry name" value="TST_Repeat_2"/>
    <property type="match status" value="1"/>
</dbReference>
<sequence length="308" mass="35399">MSWRINFLILVVLSWACQKEKQVVIPNHNEGNLIEAAELKAIINQPNIKLLDFRKKDEYDKGHITKALNIWRTDIEDSSYPYRGMMASKSQIQAVFGQLGINSNDTIIVYDDNGMCEAARLWWVLQNYDFKNVRILNGGISAWALNNGSLTTQKVKFKPSTFELSDNASMVYHISKAELEQALKSDVTVIDTRTLDEYTGKTHKNGATKSGRIPESLHIDWAESINYDGDQRFKTIEEIKKKYRKLNIKKTDLIVLYCHTGVRSAHSTFVLTQILGHQNVKNYDGSWVEWSYFNNLPFENDQVSLIKK</sequence>
<dbReference type="CDD" id="cd01448">
    <property type="entry name" value="TST_Repeat_1"/>
    <property type="match status" value="1"/>
</dbReference>
<dbReference type="InterPro" id="IPR001763">
    <property type="entry name" value="Rhodanese-like_dom"/>
</dbReference>
<proteinExistence type="predicted"/>
<dbReference type="PANTHER" id="PTHR43855">
    <property type="entry name" value="THIOSULFATE SULFURTRANSFERASE"/>
    <property type="match status" value="1"/>
</dbReference>
<dbReference type="PROSITE" id="PS00683">
    <property type="entry name" value="RHODANESE_2"/>
    <property type="match status" value="1"/>
</dbReference>
<keyword evidence="2" id="KW-0808">Transferase</keyword>
<dbReference type="GO" id="GO:0004792">
    <property type="term" value="F:thiosulfate-cyanide sulfurtransferase activity"/>
    <property type="evidence" value="ECO:0007669"/>
    <property type="project" value="InterPro"/>
</dbReference>
<dbReference type="Proteomes" id="UP000216840">
    <property type="component" value="Unassembled WGS sequence"/>
</dbReference>
<protein>
    <recommendedName>
        <fullName evidence="2">Sulfurtransferase</fullName>
    </recommendedName>
</protein>
<dbReference type="RefSeq" id="WP_094969233.1">
    <property type="nucleotide sequence ID" value="NZ_NGJN01000008.1"/>
</dbReference>
<feature type="domain" description="Rhodanese" evidence="3">
    <location>
        <begin position="44"/>
        <end position="152"/>
    </location>
</feature>
<organism evidence="4 5">
    <name type="scientific">Winogradskyella aurantia</name>
    <dbReference type="NCBI Taxonomy" id="1915063"/>
    <lineage>
        <taxon>Bacteria</taxon>
        <taxon>Pseudomonadati</taxon>
        <taxon>Bacteroidota</taxon>
        <taxon>Flavobacteriia</taxon>
        <taxon>Flavobacteriales</taxon>
        <taxon>Flavobacteriaceae</taxon>
        <taxon>Winogradskyella</taxon>
    </lineage>
</organism>
<keyword evidence="5" id="KW-1185">Reference proteome</keyword>
<evidence type="ECO:0000256" key="2">
    <source>
        <dbReference type="RuleBase" id="RU000507"/>
    </source>
</evidence>
<feature type="domain" description="Rhodanese" evidence="3">
    <location>
        <begin position="183"/>
        <end position="299"/>
    </location>
</feature>
<dbReference type="InterPro" id="IPR001307">
    <property type="entry name" value="Thiosulphate_STrfase_CS"/>
</dbReference>
<dbReference type="PROSITE" id="PS50206">
    <property type="entry name" value="RHODANESE_3"/>
    <property type="match status" value="2"/>
</dbReference>
<dbReference type="EMBL" id="NGJN01000008">
    <property type="protein sequence ID" value="OZV66828.1"/>
    <property type="molecule type" value="Genomic_DNA"/>
</dbReference>
<dbReference type="OrthoDB" id="9770030at2"/>
<reference evidence="4 5" key="1">
    <citation type="submission" date="2017-05" db="EMBL/GenBank/DDBJ databases">
        <title>The draft genome sequence of Idiomarina salinarum WNB302.</title>
        <authorList>
            <person name="Sun Y."/>
            <person name="Chen B."/>
            <person name="Du Z."/>
        </authorList>
    </citation>
    <scope>NUCLEOTIDE SEQUENCE [LARGE SCALE GENOMIC DNA]</scope>
    <source>
        <strain evidence="4 5">WNB302</strain>
    </source>
</reference>
<dbReference type="SMART" id="SM00450">
    <property type="entry name" value="RHOD"/>
    <property type="match status" value="2"/>
</dbReference>
<evidence type="ECO:0000313" key="5">
    <source>
        <dbReference type="Proteomes" id="UP000216840"/>
    </source>
</evidence>
<evidence type="ECO:0000256" key="1">
    <source>
        <dbReference type="ARBA" id="ARBA00022737"/>
    </source>
</evidence>
<evidence type="ECO:0000313" key="4">
    <source>
        <dbReference type="EMBL" id="OZV66828.1"/>
    </source>
</evidence>
<dbReference type="PANTHER" id="PTHR43855:SF1">
    <property type="entry name" value="THIOSULFATE SULFURTRANSFERASE"/>
    <property type="match status" value="1"/>
</dbReference>
<dbReference type="SUPFAM" id="SSF52821">
    <property type="entry name" value="Rhodanese/Cell cycle control phosphatase"/>
    <property type="match status" value="2"/>
</dbReference>
<comment type="caution">
    <text evidence="4">The sequence shown here is derived from an EMBL/GenBank/DDBJ whole genome shotgun (WGS) entry which is preliminary data.</text>
</comment>
<name>A0A265UNE8_9FLAO</name>
<evidence type="ECO:0000259" key="3">
    <source>
        <dbReference type="PROSITE" id="PS50206"/>
    </source>
</evidence>
<dbReference type="InterPro" id="IPR051126">
    <property type="entry name" value="Thiosulfate_sulfurtransferase"/>
</dbReference>
<dbReference type="Gene3D" id="3.40.250.10">
    <property type="entry name" value="Rhodanese-like domain"/>
    <property type="match status" value="2"/>
</dbReference>
<dbReference type="AlphaFoldDB" id="A0A265UNE8"/>
<accession>A0A265UNE8</accession>
<gene>
    <name evidence="4" type="ORF">CA834_13380</name>
</gene>
<keyword evidence="1" id="KW-0677">Repeat</keyword>
<dbReference type="Pfam" id="PF00581">
    <property type="entry name" value="Rhodanese"/>
    <property type="match status" value="2"/>
</dbReference>
<dbReference type="InterPro" id="IPR036873">
    <property type="entry name" value="Rhodanese-like_dom_sf"/>
</dbReference>